<sequence length="223" mass="24103">MTEGRCATALKAWKQTRAVQAFLLLLWHMSSPDEAPEYADLSRHDGGLWQQAGSITFIIYMVIGFSATMGLIVLVVGGYMFIRRCCCLARQPANHLPQEGPATEGSDNLPMFNSEPAFLVVNPGGMHNIAFQENESCCKPDMELTAKRSTAAANDVPAAITFKTGHHPARQESSLIKAVYASSQAHATAEGHGSQIDIELAQLRQLDQRGADDLTGSKLSNGT</sequence>
<comment type="caution">
    <text evidence="2">The sequence shown here is derived from an EMBL/GenBank/DDBJ whole genome shotgun (WGS) entry which is preliminary data.</text>
</comment>
<keyword evidence="1" id="KW-1133">Transmembrane helix</keyword>
<evidence type="ECO:0000256" key="1">
    <source>
        <dbReference type="SAM" id="Phobius"/>
    </source>
</evidence>
<keyword evidence="3" id="KW-1185">Reference proteome</keyword>
<reference evidence="2 3" key="1">
    <citation type="journal article" date="2024" name="Nat. Commun.">
        <title>Phylogenomics reveals the evolutionary origins of lichenization in chlorophyte algae.</title>
        <authorList>
            <person name="Puginier C."/>
            <person name="Libourel C."/>
            <person name="Otte J."/>
            <person name="Skaloud P."/>
            <person name="Haon M."/>
            <person name="Grisel S."/>
            <person name="Petersen M."/>
            <person name="Berrin J.G."/>
            <person name="Delaux P.M."/>
            <person name="Dal Grande F."/>
            <person name="Keller J."/>
        </authorList>
    </citation>
    <scope>NUCLEOTIDE SEQUENCE [LARGE SCALE GENOMIC DNA]</scope>
    <source>
        <strain evidence="2 3">SAG 2145</strain>
    </source>
</reference>
<accession>A0AAW1S6B2</accession>
<dbReference type="Proteomes" id="UP001438707">
    <property type="component" value="Unassembled WGS sequence"/>
</dbReference>
<evidence type="ECO:0000313" key="3">
    <source>
        <dbReference type="Proteomes" id="UP001438707"/>
    </source>
</evidence>
<protein>
    <submittedName>
        <fullName evidence="2">Uncharacterized protein</fullName>
    </submittedName>
</protein>
<dbReference type="AlphaFoldDB" id="A0AAW1S6B2"/>
<dbReference type="EMBL" id="JALJOS010000003">
    <property type="protein sequence ID" value="KAK9841299.1"/>
    <property type="molecule type" value="Genomic_DNA"/>
</dbReference>
<proteinExistence type="predicted"/>
<name>A0AAW1S6B2_9CHLO</name>
<evidence type="ECO:0000313" key="2">
    <source>
        <dbReference type="EMBL" id="KAK9841299.1"/>
    </source>
</evidence>
<keyword evidence="1" id="KW-0812">Transmembrane</keyword>
<gene>
    <name evidence="2" type="ORF">WJX74_003433</name>
</gene>
<organism evidence="2 3">
    <name type="scientific">Apatococcus lobatus</name>
    <dbReference type="NCBI Taxonomy" id="904363"/>
    <lineage>
        <taxon>Eukaryota</taxon>
        <taxon>Viridiplantae</taxon>
        <taxon>Chlorophyta</taxon>
        <taxon>core chlorophytes</taxon>
        <taxon>Trebouxiophyceae</taxon>
        <taxon>Chlorellales</taxon>
        <taxon>Chlorellaceae</taxon>
        <taxon>Apatococcus</taxon>
    </lineage>
</organism>
<feature type="transmembrane region" description="Helical" evidence="1">
    <location>
        <begin position="56"/>
        <end position="82"/>
    </location>
</feature>
<keyword evidence="1" id="KW-0472">Membrane</keyword>